<feature type="binding site" description="axial binding residue" evidence="18">
    <location>
        <position position="98"/>
    </location>
    <ligand>
        <name>heme b</name>
        <dbReference type="ChEBI" id="CHEBI:60344"/>
        <label>b566</label>
    </ligand>
    <ligandPart>
        <name>Fe</name>
        <dbReference type="ChEBI" id="CHEBI:18248"/>
    </ligandPart>
</feature>
<feature type="transmembrane region" description="Helical" evidence="19">
    <location>
        <begin position="88"/>
        <end position="108"/>
    </location>
</feature>
<dbReference type="SUPFAM" id="SSF81648">
    <property type="entry name" value="a domain/subunit of cytochrome bc1 complex (Ubiquinol-cytochrome c reductase)"/>
    <property type="match status" value="1"/>
</dbReference>
<dbReference type="InterPro" id="IPR027387">
    <property type="entry name" value="Cytb/b6-like_sf"/>
</dbReference>
<evidence type="ECO:0000259" key="21">
    <source>
        <dbReference type="PROSITE" id="PS51003"/>
    </source>
</evidence>
<evidence type="ECO:0000256" key="6">
    <source>
        <dbReference type="ARBA" id="ARBA00022660"/>
    </source>
</evidence>
<evidence type="ECO:0000256" key="15">
    <source>
        <dbReference type="ARBA" id="ARBA00023136"/>
    </source>
</evidence>
<feature type="domain" description="Cytochrome b/b6 N-terminal region profile" evidence="20">
    <location>
        <begin position="1"/>
        <end position="210"/>
    </location>
</feature>
<evidence type="ECO:0000256" key="9">
    <source>
        <dbReference type="ARBA" id="ARBA00022792"/>
    </source>
</evidence>
<dbReference type="CDD" id="cd00284">
    <property type="entry name" value="Cytochrome_b_N"/>
    <property type="match status" value="1"/>
</dbReference>
<keyword evidence="11 19" id="KW-1133">Transmembrane helix</keyword>
<feature type="binding site" description="axial binding residue" evidence="18">
    <location>
        <position position="183"/>
    </location>
    <ligand>
        <name>heme b</name>
        <dbReference type="ChEBI" id="CHEBI:60344"/>
        <label>b562</label>
    </ligand>
    <ligandPart>
        <name>Fe</name>
        <dbReference type="ChEBI" id="CHEBI:18248"/>
    </ligandPart>
</feature>
<evidence type="ECO:0000256" key="5">
    <source>
        <dbReference type="ARBA" id="ARBA00022617"/>
    </source>
</evidence>
<dbReference type="Pfam" id="PF00033">
    <property type="entry name" value="Cytochrome_B"/>
    <property type="match status" value="1"/>
</dbReference>
<evidence type="ECO:0000256" key="17">
    <source>
        <dbReference type="PIRSR" id="PIRSR038885-1"/>
    </source>
</evidence>
<dbReference type="GO" id="GO:0016491">
    <property type="term" value="F:oxidoreductase activity"/>
    <property type="evidence" value="ECO:0007669"/>
    <property type="project" value="UniProtKB-UniRule"/>
</dbReference>
<dbReference type="InterPro" id="IPR048259">
    <property type="entry name" value="Cytochrome_b_N_euk/bac"/>
</dbReference>
<dbReference type="InterPro" id="IPR005797">
    <property type="entry name" value="Cyt_b/b6_N"/>
</dbReference>
<keyword evidence="12 18" id="KW-0408">Iron</keyword>
<keyword evidence="7 19" id="KW-0812">Transmembrane</keyword>
<feature type="transmembrane region" description="Helical" evidence="19">
    <location>
        <begin position="30"/>
        <end position="53"/>
    </location>
</feature>
<keyword evidence="8 18" id="KW-0479">Metal-binding</keyword>
<evidence type="ECO:0000259" key="20">
    <source>
        <dbReference type="PROSITE" id="PS51002"/>
    </source>
</evidence>
<dbReference type="PANTHER" id="PTHR19271">
    <property type="entry name" value="CYTOCHROME B"/>
    <property type="match status" value="1"/>
</dbReference>
<evidence type="ECO:0000256" key="10">
    <source>
        <dbReference type="ARBA" id="ARBA00022982"/>
    </source>
</evidence>
<feature type="transmembrane region" description="Helical" evidence="19">
    <location>
        <begin position="141"/>
        <end position="159"/>
    </location>
</feature>
<feature type="transmembrane region" description="Helical" evidence="19">
    <location>
        <begin position="114"/>
        <end position="134"/>
    </location>
</feature>
<keyword evidence="6 19" id="KW-0679">Respiratory chain</keyword>
<dbReference type="InterPro" id="IPR030689">
    <property type="entry name" value="Cytochrome_b"/>
</dbReference>
<dbReference type="InterPro" id="IPR048260">
    <property type="entry name" value="Cytochrome_b_C_euk/bac"/>
</dbReference>
<keyword evidence="10 19" id="KW-0249">Electron transport</keyword>
<comment type="subcellular location">
    <subcellularLocation>
        <location evidence="2">Mitochondrion inner membrane</location>
        <topology evidence="2">Multi-pass membrane protein</topology>
    </subcellularLocation>
</comment>
<dbReference type="CDD" id="cd00290">
    <property type="entry name" value="cytochrome_b_C"/>
    <property type="match status" value="1"/>
</dbReference>
<dbReference type="PROSITE" id="PS51002">
    <property type="entry name" value="CYTB_NTER"/>
    <property type="match status" value="1"/>
</dbReference>
<evidence type="ECO:0000256" key="4">
    <source>
        <dbReference type="ARBA" id="ARBA00022448"/>
    </source>
</evidence>
<dbReference type="Gene3D" id="1.20.810.10">
    <property type="entry name" value="Cytochrome Bc1 Complex, Chain C"/>
    <property type="match status" value="1"/>
</dbReference>
<feature type="transmembrane region" description="Helical" evidence="19">
    <location>
        <begin position="230"/>
        <end position="251"/>
    </location>
</feature>
<dbReference type="InterPro" id="IPR016174">
    <property type="entry name" value="Di-haem_cyt_TM"/>
</dbReference>
<evidence type="ECO:0000256" key="3">
    <source>
        <dbReference type="ARBA" id="ARBA00013531"/>
    </source>
</evidence>
<evidence type="ECO:0000313" key="22">
    <source>
        <dbReference type="EMBL" id="BAN04967.1"/>
    </source>
</evidence>
<feature type="binding site" evidence="17">
    <location>
        <position position="202"/>
    </location>
    <ligand>
        <name>a ubiquinone</name>
        <dbReference type="ChEBI" id="CHEBI:16389"/>
    </ligand>
</feature>
<dbReference type="PIRSF" id="PIRSF038885">
    <property type="entry name" value="COB"/>
    <property type="match status" value="1"/>
</dbReference>
<dbReference type="FunFam" id="1.20.810.10:FF:000002">
    <property type="entry name" value="Cytochrome b"/>
    <property type="match status" value="1"/>
</dbReference>
<dbReference type="Pfam" id="PF00032">
    <property type="entry name" value="Cytochrom_B_C"/>
    <property type="match status" value="1"/>
</dbReference>
<comment type="function">
    <text evidence="1 19">Component of the ubiquinol-cytochrome c reductase complex (complex III or cytochrome b-c1 complex) that is part of the mitochondrial respiratory chain. The b-c1 complex mediates electron transfer from ubiquinol to cytochrome c. Contributes to the generation of a proton gradient across the mitochondrial membrane that is then used for ATP synthesis.</text>
</comment>
<gene>
    <name evidence="22" type="primary">cytb</name>
</gene>
<dbReference type="GO" id="GO:0045275">
    <property type="term" value="C:respiratory chain complex III"/>
    <property type="evidence" value="ECO:0007669"/>
    <property type="project" value="InterPro"/>
</dbReference>
<reference evidence="22" key="1">
    <citation type="journal article" date="2013" name="Mol. Phylogenet. Evol.">
        <title>Phylogeny and historical demography of Cynops pyrrhogaster (Amphibia: Urodela): Taxonomic relationships and distributional changes associated with climatic oscillations.</title>
        <authorList>
            <person name="Tominaga A."/>
            <person name="Matsui M."/>
            <person name="Yoshikawa N."/>
            <person name="Nishikawa K."/>
            <person name="Hayashi T."/>
            <person name="Misawa Y."/>
            <person name="Tanabe S."/>
            <person name="Ota H."/>
        </authorList>
    </citation>
    <scope>NUCLEOTIDE SEQUENCE</scope>
    <source>
        <tissue evidence="22">Liver</tissue>
    </source>
</reference>
<feature type="transmembrane region" description="Helical" evidence="19">
    <location>
        <begin position="351"/>
        <end position="373"/>
    </location>
</feature>
<keyword evidence="9" id="KW-0999">Mitochondrion inner membrane</keyword>
<dbReference type="AlphaFoldDB" id="M5A8A9"/>
<feature type="binding site" description="axial binding residue" evidence="18">
    <location>
        <position position="84"/>
    </location>
    <ligand>
        <name>heme b</name>
        <dbReference type="ChEBI" id="CHEBI:60344"/>
        <label>b562</label>
    </ligand>
    <ligandPart>
        <name>Fe</name>
        <dbReference type="ChEBI" id="CHEBI:18248"/>
    </ligandPart>
</feature>
<dbReference type="EMBL" id="AB754703">
    <property type="protein sequence ID" value="BAN04967.1"/>
    <property type="molecule type" value="Genomic_DNA"/>
</dbReference>
<comment type="cofactor">
    <cofactor evidence="19">
        <name>heme b</name>
        <dbReference type="ChEBI" id="CHEBI:60344"/>
    </cofactor>
    <text evidence="19">Binds 2 heme groups non-covalently.</text>
</comment>
<keyword evidence="14 19" id="KW-0496">Mitochondrion</keyword>
<dbReference type="InterPro" id="IPR005798">
    <property type="entry name" value="Cyt_b/b6_C"/>
</dbReference>
<evidence type="ECO:0000256" key="1">
    <source>
        <dbReference type="ARBA" id="ARBA00002566"/>
    </source>
</evidence>
<evidence type="ECO:0000256" key="2">
    <source>
        <dbReference type="ARBA" id="ARBA00004448"/>
    </source>
</evidence>
<name>M5A8A9_CYNPY</name>
<evidence type="ECO:0000256" key="7">
    <source>
        <dbReference type="ARBA" id="ARBA00022692"/>
    </source>
</evidence>
<dbReference type="GO" id="GO:0046872">
    <property type="term" value="F:metal ion binding"/>
    <property type="evidence" value="ECO:0007669"/>
    <property type="project" value="UniProtKB-UniRule"/>
</dbReference>
<dbReference type="InterPro" id="IPR036150">
    <property type="entry name" value="Cyt_b/b6_C_sf"/>
</dbReference>
<evidence type="ECO:0000256" key="8">
    <source>
        <dbReference type="ARBA" id="ARBA00022723"/>
    </source>
</evidence>
<sequence length="380" mass="42972">MAPITRKTHPMLKIINNSFIDLPTPSNISYWWNFGSLLGICLITQIITGLFLAMHYTADTQSAFSSVAHICRDVNHGWLMRNIHANGASFFFICIYLHIGRGLYYGSYMFKETWNIGVVLLFLVMATAFVGYVLPWGQMSFWGASVITNLLSAIPYVGGSLVEWVWGGFSVDKATLTRFFAFHFLLPFLIAGVSMIHLLFLHETGSNNPTGIPSNQDKISFHPYFSYKDLLGFLLALFILVLISLIVPNLLTDPENFIPANPLMAPPHIKPEWYFLFAYAILRSIPNKLGGVIALLMSILILVFVPMLHTSKQRSLTFRSTSQTLFWLLVANTLILTWIGGMPVESPFTEIGQITSIIYFLLFIIMIPLIGLWENKLMKW</sequence>
<comment type="cofactor">
    <cofactor evidence="18">
        <name>heme</name>
        <dbReference type="ChEBI" id="CHEBI:30413"/>
    </cofactor>
    <text evidence="18">Binds 2 heme groups non-covalently.</text>
</comment>
<geneLocation type="mitochondrion" evidence="22"/>
<dbReference type="SUPFAM" id="SSF81342">
    <property type="entry name" value="Transmembrane di-heme cytochromes"/>
    <property type="match status" value="1"/>
</dbReference>
<evidence type="ECO:0000256" key="19">
    <source>
        <dbReference type="RuleBase" id="RU362117"/>
    </source>
</evidence>
<organism evidence="22">
    <name type="scientific">Cynops pyrrhogaster</name>
    <name type="common">Japanese fire-bellied newt</name>
    <name type="synonym">Molge pyrrhogaster</name>
    <dbReference type="NCBI Taxonomy" id="8330"/>
    <lineage>
        <taxon>Eukaryota</taxon>
        <taxon>Metazoa</taxon>
        <taxon>Chordata</taxon>
        <taxon>Craniata</taxon>
        <taxon>Vertebrata</taxon>
        <taxon>Euteleostomi</taxon>
        <taxon>Amphibia</taxon>
        <taxon>Batrachia</taxon>
        <taxon>Caudata</taxon>
        <taxon>Salamandroidea</taxon>
        <taxon>Salamandridae</taxon>
        <taxon>Pleurodelinae</taxon>
        <taxon>Cynops</taxon>
    </lineage>
</organism>
<keyword evidence="15 19" id="KW-0472">Membrane</keyword>
<dbReference type="PROSITE" id="PS51003">
    <property type="entry name" value="CYTB_CTER"/>
    <property type="match status" value="1"/>
</dbReference>
<comment type="similarity">
    <text evidence="16 19">Belongs to the cytochrome b family.</text>
</comment>
<evidence type="ECO:0000256" key="11">
    <source>
        <dbReference type="ARBA" id="ARBA00022989"/>
    </source>
</evidence>
<feature type="transmembrane region" description="Helical" evidence="19">
    <location>
        <begin position="320"/>
        <end position="339"/>
    </location>
</feature>
<dbReference type="PANTHER" id="PTHR19271:SF16">
    <property type="entry name" value="CYTOCHROME B"/>
    <property type="match status" value="1"/>
</dbReference>
<feature type="transmembrane region" description="Helical" evidence="19">
    <location>
        <begin position="289"/>
        <end position="308"/>
    </location>
</feature>
<evidence type="ECO:0000256" key="16">
    <source>
        <dbReference type="ARBA" id="ARBA00061233"/>
    </source>
</evidence>
<keyword evidence="13" id="KW-0830">Ubiquinone</keyword>
<proteinExistence type="inferred from homology"/>
<evidence type="ECO:0000256" key="13">
    <source>
        <dbReference type="ARBA" id="ARBA00023075"/>
    </source>
</evidence>
<evidence type="ECO:0000256" key="12">
    <source>
        <dbReference type="ARBA" id="ARBA00023004"/>
    </source>
</evidence>
<accession>M5A8A9</accession>
<feature type="binding site" description="axial binding residue" evidence="18">
    <location>
        <position position="197"/>
    </location>
    <ligand>
        <name>heme b</name>
        <dbReference type="ChEBI" id="CHEBI:60344"/>
        <label>b566</label>
    </ligand>
    <ligandPart>
        <name>Fe</name>
        <dbReference type="ChEBI" id="CHEBI:18248"/>
    </ligandPart>
</feature>
<dbReference type="GO" id="GO:0006122">
    <property type="term" value="P:mitochondrial electron transport, ubiquinol to cytochrome c"/>
    <property type="evidence" value="ECO:0007669"/>
    <property type="project" value="TreeGrafter"/>
</dbReference>
<dbReference type="GO" id="GO:0008121">
    <property type="term" value="F:quinol-cytochrome-c reductase activity"/>
    <property type="evidence" value="ECO:0007669"/>
    <property type="project" value="InterPro"/>
</dbReference>
<evidence type="ECO:0000256" key="14">
    <source>
        <dbReference type="ARBA" id="ARBA00023128"/>
    </source>
</evidence>
<evidence type="ECO:0000256" key="18">
    <source>
        <dbReference type="PIRSR" id="PIRSR038885-2"/>
    </source>
</evidence>
<feature type="domain" description="Cytochrome b/b6 C-terminal region profile" evidence="21">
    <location>
        <begin position="211"/>
        <end position="380"/>
    </location>
</feature>
<keyword evidence="5 18" id="KW-0349">Heme</keyword>
<protein>
    <recommendedName>
        <fullName evidence="3 19">Cytochrome b</fullName>
    </recommendedName>
</protein>
<keyword evidence="4 19" id="KW-0813">Transport</keyword>
<dbReference type="GO" id="GO:0005743">
    <property type="term" value="C:mitochondrial inner membrane"/>
    <property type="evidence" value="ECO:0007669"/>
    <property type="project" value="UniProtKB-SubCell"/>
</dbReference>
<feature type="transmembrane region" description="Helical" evidence="19">
    <location>
        <begin position="179"/>
        <end position="201"/>
    </location>
</feature>